<dbReference type="GO" id="GO:1990904">
    <property type="term" value="C:ribonucleoprotein complex"/>
    <property type="evidence" value="ECO:0007669"/>
    <property type="project" value="UniProtKB-KW"/>
</dbReference>
<proteinExistence type="inferred from homology"/>
<evidence type="ECO:0000313" key="8">
    <source>
        <dbReference type="Proteomes" id="UP000326062"/>
    </source>
</evidence>
<dbReference type="PANTHER" id="PTHR10902">
    <property type="entry name" value="60S RIBOSOMAL PROTEIN L35A"/>
    <property type="match status" value="1"/>
</dbReference>
<gene>
    <name evidence="7" type="ORF">FD755_013342</name>
</gene>
<comment type="caution">
    <text evidence="7">The sequence shown here is derived from an EMBL/GenBank/DDBJ whole genome shotgun (WGS) entry which is preliminary data.</text>
</comment>
<evidence type="ECO:0000256" key="2">
    <source>
        <dbReference type="ARBA" id="ARBA00022980"/>
    </source>
</evidence>
<reference evidence="7 8" key="1">
    <citation type="submission" date="2019-06" db="EMBL/GenBank/DDBJ databases">
        <title>Discovery of a novel chromosome fission-fusion reversal in muntjac.</title>
        <authorList>
            <person name="Mudd A.B."/>
            <person name="Bredeson J.V."/>
            <person name="Baum R."/>
            <person name="Hockemeyer D."/>
            <person name="Rokhsar D.S."/>
        </authorList>
    </citation>
    <scope>NUCLEOTIDE SEQUENCE [LARGE SCALE GENOMIC DNA]</scope>
    <source>
        <strain evidence="7">UCam_UCB_Mr</strain>
        <tissue evidence="7">Fibroblast cell line</tissue>
    </source>
</reference>
<evidence type="ECO:0000256" key="5">
    <source>
        <dbReference type="ARBA" id="ARBA00035530"/>
    </source>
</evidence>
<name>A0A5N3XNF3_MUNRE</name>
<dbReference type="Proteomes" id="UP000326062">
    <property type="component" value="Chromosome 8"/>
</dbReference>
<protein>
    <recommendedName>
        <fullName evidence="4">Large ribosomal subunit protein eL33</fullName>
    </recommendedName>
    <alternativeName>
        <fullName evidence="5">60S ribosomal protein L35a</fullName>
    </alternativeName>
</protein>
<accession>A0A5N3XNF3</accession>
<dbReference type="Gene3D" id="2.40.10.190">
    <property type="entry name" value="translation elongation factor selb, chain A, domain 4"/>
    <property type="match status" value="2"/>
</dbReference>
<dbReference type="InterPro" id="IPR038661">
    <property type="entry name" value="Ribosomal_eL33_sf"/>
</dbReference>
<keyword evidence="8" id="KW-1185">Reference proteome</keyword>
<evidence type="ECO:0000256" key="3">
    <source>
        <dbReference type="ARBA" id="ARBA00023274"/>
    </source>
</evidence>
<evidence type="ECO:0000256" key="4">
    <source>
        <dbReference type="ARBA" id="ARBA00035228"/>
    </source>
</evidence>
<keyword evidence="2" id="KW-0689">Ribosomal protein</keyword>
<dbReference type="EMBL" id="VCEB01000007">
    <property type="protein sequence ID" value="KAB0374850.1"/>
    <property type="molecule type" value="Genomic_DNA"/>
</dbReference>
<comment type="function">
    <text evidence="6">Component of the large ribosomal subunit. The ribosome is a large ribonucleoprotein complex responsible for the synthesis of proteins in the cell. Required for the proliferation and viability of hematopoietic cells.</text>
</comment>
<dbReference type="InterPro" id="IPR001780">
    <property type="entry name" value="Ribosomal_eL33"/>
</dbReference>
<comment type="similarity">
    <text evidence="1">Belongs to the eukaryotic ribosomal protein eL33 family.</text>
</comment>
<dbReference type="GO" id="GO:0006412">
    <property type="term" value="P:translation"/>
    <property type="evidence" value="ECO:0007669"/>
    <property type="project" value="InterPro"/>
</dbReference>
<evidence type="ECO:0000256" key="6">
    <source>
        <dbReference type="ARBA" id="ARBA00045649"/>
    </source>
</evidence>
<keyword evidence="3" id="KW-0687">Ribonucleoprotein</keyword>
<dbReference type="GO" id="GO:0005840">
    <property type="term" value="C:ribosome"/>
    <property type="evidence" value="ECO:0007669"/>
    <property type="project" value="UniProtKB-KW"/>
</dbReference>
<organism evidence="7 8">
    <name type="scientific">Muntiacus reevesi</name>
    <name type="common">Reeves' muntjac</name>
    <name type="synonym">Cervus reevesi</name>
    <dbReference type="NCBI Taxonomy" id="9886"/>
    <lineage>
        <taxon>Eukaryota</taxon>
        <taxon>Metazoa</taxon>
        <taxon>Chordata</taxon>
        <taxon>Craniata</taxon>
        <taxon>Vertebrata</taxon>
        <taxon>Euteleostomi</taxon>
        <taxon>Mammalia</taxon>
        <taxon>Eutheria</taxon>
        <taxon>Laurasiatheria</taxon>
        <taxon>Artiodactyla</taxon>
        <taxon>Ruminantia</taxon>
        <taxon>Pecora</taxon>
        <taxon>Cervidae</taxon>
        <taxon>Muntiacinae</taxon>
        <taxon>Muntiacus</taxon>
    </lineage>
</organism>
<sequence length="64" mass="7343">MWSKAIFAGYKQGLWSQREHTTLLKTEGQRTYTVMPGGKPNKTRVIWEKIAHAHGNSEIARAKF</sequence>
<dbReference type="SUPFAM" id="SSF50447">
    <property type="entry name" value="Translation proteins"/>
    <property type="match status" value="1"/>
</dbReference>
<evidence type="ECO:0000313" key="7">
    <source>
        <dbReference type="EMBL" id="KAB0374850.1"/>
    </source>
</evidence>
<dbReference type="InterPro" id="IPR009000">
    <property type="entry name" value="Transl_B-barrel_sf"/>
</dbReference>
<dbReference type="GO" id="GO:0003735">
    <property type="term" value="F:structural constituent of ribosome"/>
    <property type="evidence" value="ECO:0007669"/>
    <property type="project" value="InterPro"/>
</dbReference>
<dbReference type="AlphaFoldDB" id="A0A5N3XNF3"/>
<evidence type="ECO:0000256" key="1">
    <source>
        <dbReference type="ARBA" id="ARBA00009269"/>
    </source>
</evidence>